<protein>
    <submittedName>
        <fullName evidence="1">Uncharacterized protein</fullName>
    </submittedName>
</protein>
<keyword evidence="2" id="KW-1185">Reference proteome</keyword>
<dbReference type="RefSeq" id="WP_213172268.1">
    <property type="nucleotide sequence ID" value="NZ_CP070496.1"/>
</dbReference>
<evidence type="ECO:0000313" key="1">
    <source>
        <dbReference type="EMBL" id="QSB06259.1"/>
    </source>
</evidence>
<name>A0A895XSF6_9ACTN</name>
<accession>A0A895XSF6</accession>
<reference evidence="1" key="1">
    <citation type="submission" date="2021-02" db="EMBL/GenBank/DDBJ databases">
        <title>Natronoglycomyces albus gen. nov., sp. nov, a haloalkaliphilic actinobacterium from a soda solonchak soil.</title>
        <authorList>
            <person name="Sorokin D.Y."/>
            <person name="Khijniak T.V."/>
            <person name="Zakharycheva A.P."/>
            <person name="Boueva O.V."/>
            <person name="Ariskina E.V."/>
            <person name="Hahnke R.L."/>
            <person name="Bunk B."/>
            <person name="Sproer C."/>
            <person name="Schumann P."/>
            <person name="Evtushenko L.I."/>
            <person name="Kublanov I.V."/>
        </authorList>
    </citation>
    <scope>NUCLEOTIDE SEQUENCE</scope>
    <source>
        <strain evidence="1">DSM 106290</strain>
    </source>
</reference>
<dbReference type="AlphaFoldDB" id="A0A895XSF6"/>
<evidence type="ECO:0000313" key="2">
    <source>
        <dbReference type="Proteomes" id="UP000662939"/>
    </source>
</evidence>
<dbReference type="KEGG" id="nav:JQS30_04950"/>
<organism evidence="1 2">
    <name type="scientific">Natronoglycomyces albus</name>
    <dbReference type="NCBI Taxonomy" id="2811108"/>
    <lineage>
        <taxon>Bacteria</taxon>
        <taxon>Bacillati</taxon>
        <taxon>Actinomycetota</taxon>
        <taxon>Actinomycetes</taxon>
        <taxon>Glycomycetales</taxon>
        <taxon>Glycomycetaceae</taxon>
        <taxon>Natronoglycomyces</taxon>
    </lineage>
</organism>
<dbReference type="Proteomes" id="UP000662939">
    <property type="component" value="Chromosome"/>
</dbReference>
<dbReference type="EMBL" id="CP070496">
    <property type="protein sequence ID" value="QSB06259.1"/>
    <property type="molecule type" value="Genomic_DNA"/>
</dbReference>
<gene>
    <name evidence="1" type="ORF">JQS30_04950</name>
</gene>
<sequence>MPSETILVDERLGQLQTHLHLHVPRPAWWGLRCGYCRERWVRGACPTKRDALVAINAHRARMSSTTALPAGEAL</sequence>
<proteinExistence type="predicted"/>